<organism evidence="11 12">
    <name type="scientific">Marasmius oreades</name>
    <name type="common">fairy-ring Marasmius</name>
    <dbReference type="NCBI Taxonomy" id="181124"/>
    <lineage>
        <taxon>Eukaryota</taxon>
        <taxon>Fungi</taxon>
        <taxon>Dikarya</taxon>
        <taxon>Basidiomycota</taxon>
        <taxon>Agaricomycotina</taxon>
        <taxon>Agaricomycetes</taxon>
        <taxon>Agaricomycetidae</taxon>
        <taxon>Agaricales</taxon>
        <taxon>Marasmiineae</taxon>
        <taxon>Marasmiaceae</taxon>
        <taxon>Marasmius</taxon>
    </lineage>
</organism>
<evidence type="ECO:0000256" key="3">
    <source>
        <dbReference type="ARBA" id="ARBA00022801"/>
    </source>
</evidence>
<dbReference type="GeneID" id="66082387"/>
<evidence type="ECO:0000256" key="9">
    <source>
        <dbReference type="SAM" id="Phobius"/>
    </source>
</evidence>
<evidence type="ECO:0000259" key="10">
    <source>
        <dbReference type="SMART" id="SM00014"/>
    </source>
</evidence>
<keyword evidence="12" id="KW-1185">Reference proteome</keyword>
<feature type="transmembrane region" description="Helical" evidence="9">
    <location>
        <begin position="135"/>
        <end position="157"/>
    </location>
</feature>
<evidence type="ECO:0000256" key="8">
    <source>
        <dbReference type="SAM" id="MobiDB-lite"/>
    </source>
</evidence>
<evidence type="ECO:0000256" key="4">
    <source>
        <dbReference type="ARBA" id="ARBA00022824"/>
    </source>
</evidence>
<proteinExistence type="inferred from homology"/>
<reference evidence="11" key="1">
    <citation type="journal article" date="2021" name="Genome Biol. Evol.">
        <title>The assembled and annotated genome of the fairy-ring fungus Marasmius oreades.</title>
        <authorList>
            <person name="Hiltunen M."/>
            <person name="Ament-Velasquez S.L."/>
            <person name="Johannesson H."/>
        </authorList>
    </citation>
    <scope>NUCLEOTIDE SEQUENCE</scope>
    <source>
        <strain evidence="11">03SP1</strain>
    </source>
</reference>
<accession>A0A9P7RQB5</accession>
<feature type="domain" description="Phosphatidic acid phosphatase type 2/haloperoxidase" evidence="10">
    <location>
        <begin position="136"/>
        <end position="262"/>
    </location>
</feature>
<dbReference type="PANTHER" id="PTHR14969:SF28">
    <property type="entry name" value="DIHYDROSPHINGOSINE 1-PHOSPHATE PHOSPHATASE LCB3-RELATED"/>
    <property type="match status" value="1"/>
</dbReference>
<keyword evidence="5 9" id="KW-1133">Transmembrane helix</keyword>
<feature type="compositionally biased region" description="Polar residues" evidence="8">
    <location>
        <begin position="528"/>
        <end position="540"/>
    </location>
</feature>
<feature type="transmembrane region" description="Helical" evidence="9">
    <location>
        <begin position="106"/>
        <end position="129"/>
    </location>
</feature>
<feature type="transmembrane region" description="Helical" evidence="9">
    <location>
        <begin position="178"/>
        <end position="197"/>
    </location>
</feature>
<keyword evidence="6 9" id="KW-0472">Membrane</keyword>
<dbReference type="GO" id="GO:0042392">
    <property type="term" value="F:sphingosine-1-phosphate phosphatase activity"/>
    <property type="evidence" value="ECO:0007669"/>
    <property type="project" value="TreeGrafter"/>
</dbReference>
<keyword evidence="4" id="KW-0256">Endoplasmic reticulum</keyword>
<dbReference type="SUPFAM" id="SSF48317">
    <property type="entry name" value="Acid phosphatase/Vanadium-dependent haloperoxidase"/>
    <property type="match status" value="1"/>
</dbReference>
<dbReference type="SMART" id="SM00014">
    <property type="entry name" value="acidPPc"/>
    <property type="match status" value="1"/>
</dbReference>
<evidence type="ECO:0000256" key="5">
    <source>
        <dbReference type="ARBA" id="ARBA00022989"/>
    </source>
</evidence>
<dbReference type="InterPro" id="IPR036938">
    <property type="entry name" value="PAP2/HPO_sf"/>
</dbReference>
<evidence type="ECO:0000313" key="11">
    <source>
        <dbReference type="EMBL" id="KAG7087336.1"/>
    </source>
</evidence>
<feature type="transmembrane region" description="Helical" evidence="9">
    <location>
        <begin position="217"/>
        <end position="237"/>
    </location>
</feature>
<dbReference type="InterPro" id="IPR000326">
    <property type="entry name" value="PAP2/HPO"/>
</dbReference>
<feature type="transmembrane region" description="Helical" evidence="9">
    <location>
        <begin position="244"/>
        <end position="262"/>
    </location>
</feature>
<comment type="caution">
    <text evidence="11">The sequence shown here is derived from an EMBL/GenBank/DDBJ whole genome shotgun (WGS) entry which is preliminary data.</text>
</comment>
<protein>
    <recommendedName>
        <fullName evidence="10">Phosphatidic acid phosphatase type 2/haloperoxidase domain-containing protein</fullName>
    </recommendedName>
</protein>
<dbReference type="Gene3D" id="1.20.144.10">
    <property type="entry name" value="Phosphatidic acid phosphatase type 2/haloperoxidase"/>
    <property type="match status" value="1"/>
</dbReference>
<dbReference type="CDD" id="cd03388">
    <property type="entry name" value="PAP2_SPPase1"/>
    <property type="match status" value="1"/>
</dbReference>
<dbReference type="GO" id="GO:0005789">
    <property type="term" value="C:endoplasmic reticulum membrane"/>
    <property type="evidence" value="ECO:0007669"/>
    <property type="project" value="UniProtKB-SubCell"/>
</dbReference>
<dbReference type="Proteomes" id="UP001049176">
    <property type="component" value="Chromosome 9"/>
</dbReference>
<name>A0A9P7RQB5_9AGAR</name>
<evidence type="ECO:0000256" key="7">
    <source>
        <dbReference type="ARBA" id="ARBA00038324"/>
    </source>
</evidence>
<dbReference type="RefSeq" id="XP_043003807.1">
    <property type="nucleotide sequence ID" value="XM_043158460.1"/>
</dbReference>
<comment type="similarity">
    <text evidence="7">Belongs to the type 2 lipid phosphate phosphatase family.</text>
</comment>
<gene>
    <name evidence="11" type="ORF">E1B28_013312</name>
</gene>
<dbReference type="PANTHER" id="PTHR14969">
    <property type="entry name" value="SPHINGOSINE-1-PHOSPHATE PHOSPHOHYDROLASE"/>
    <property type="match status" value="1"/>
</dbReference>
<keyword evidence="2 9" id="KW-0812">Transmembrane</keyword>
<sequence>MDDVNEAVHVKFDITTDFSEPPSLEVSRAASPSPLQPEKGGIYDTNAPRYHDSMLPPGKQPLDIYESTLSWWRAGIRRKIVKRVRVESKIVAKLQDVIRRPWLDAYFVYTSSLGTHTFFMVMLPIMFFFGYPEMGLGLIAVLASGVYFSSFLKDLFCAPRPFSPPVTRLTIGTHHLEYGFPSSHATNCVSLALFFFTHVHNLATPTSDHPASISPQIYSLLVILLLLYTFSIVFGRLYTGMHSFTDVIAGVLLGAILWWISTDFPGFPVEVPTILYNMLDPLSWWAGLTTGSSHMVLHLFKGLDYFTSLTAWVDSSGWEVPLITVPLTLLLVNQHPQPVDDCPCFEDAIAFNSVFLSTLLTRWSDTFFQTHNFIEPCLMPGSGWIRVMDLPGVGWIKNERNLSHVLTWWFTATLKMVVGISVIFAWRILAKSLLHITLPPTFRFLSHLFTLPKRRFYTPATDYKNVPSEFHFDLDQPGGGLSGLRSIPSVIDLPSAVKVGVEEDGVRSGMHVGGLGSEMKLRGKNGVVNGNGTLMNGRGNSSEKGRGREEGLDKPDDVKHYDAEVLTKVIVYAGIGALATGGIPMGFELLGWGVRSTPPGM</sequence>
<dbReference type="AlphaFoldDB" id="A0A9P7RQB5"/>
<keyword evidence="3" id="KW-0378">Hydrolase</keyword>
<feature type="transmembrane region" description="Helical" evidence="9">
    <location>
        <begin position="406"/>
        <end position="429"/>
    </location>
</feature>
<comment type="subcellular location">
    <subcellularLocation>
        <location evidence="1">Endoplasmic reticulum membrane</location>
        <topology evidence="1">Multi-pass membrane protein</topology>
    </subcellularLocation>
</comment>
<dbReference type="KEGG" id="more:E1B28_013312"/>
<feature type="compositionally biased region" description="Basic and acidic residues" evidence="8">
    <location>
        <begin position="541"/>
        <end position="555"/>
    </location>
</feature>
<feature type="region of interest" description="Disordered" evidence="8">
    <location>
        <begin position="527"/>
        <end position="555"/>
    </location>
</feature>
<evidence type="ECO:0000256" key="6">
    <source>
        <dbReference type="ARBA" id="ARBA00023136"/>
    </source>
</evidence>
<dbReference type="OrthoDB" id="301434at2759"/>
<evidence type="ECO:0000256" key="1">
    <source>
        <dbReference type="ARBA" id="ARBA00004477"/>
    </source>
</evidence>
<feature type="region of interest" description="Disordered" evidence="8">
    <location>
        <begin position="22"/>
        <end position="42"/>
    </location>
</feature>
<evidence type="ECO:0000256" key="2">
    <source>
        <dbReference type="ARBA" id="ARBA00022692"/>
    </source>
</evidence>
<dbReference type="Pfam" id="PF01569">
    <property type="entry name" value="PAP2"/>
    <property type="match status" value="1"/>
</dbReference>
<evidence type="ECO:0000313" key="12">
    <source>
        <dbReference type="Proteomes" id="UP001049176"/>
    </source>
</evidence>
<dbReference type="EMBL" id="CM032189">
    <property type="protein sequence ID" value="KAG7087336.1"/>
    <property type="molecule type" value="Genomic_DNA"/>
</dbReference>